<organism evidence="4">
    <name type="scientific">uncultured Dysgonomonas sp</name>
    <dbReference type="NCBI Taxonomy" id="206096"/>
    <lineage>
        <taxon>Bacteria</taxon>
        <taxon>Pseudomonadati</taxon>
        <taxon>Bacteroidota</taxon>
        <taxon>Bacteroidia</taxon>
        <taxon>Bacteroidales</taxon>
        <taxon>Dysgonomonadaceae</taxon>
        <taxon>Dysgonomonas</taxon>
        <taxon>environmental samples</taxon>
    </lineage>
</organism>
<dbReference type="GO" id="GO:0030001">
    <property type="term" value="P:metal ion transport"/>
    <property type="evidence" value="ECO:0007669"/>
    <property type="project" value="InterPro"/>
</dbReference>
<evidence type="ECO:0008006" key="5">
    <source>
        <dbReference type="Google" id="ProtNLM"/>
    </source>
</evidence>
<dbReference type="PROSITE" id="PS51257">
    <property type="entry name" value="PROKAR_LIPOPROTEIN"/>
    <property type="match status" value="1"/>
</dbReference>
<evidence type="ECO:0000256" key="2">
    <source>
        <dbReference type="ARBA" id="ARBA00022448"/>
    </source>
</evidence>
<dbReference type="SUPFAM" id="SSF53807">
    <property type="entry name" value="Helical backbone' metal receptor"/>
    <property type="match status" value="1"/>
</dbReference>
<accession>A0A212J424</accession>
<keyword evidence="3" id="KW-0732">Signal</keyword>
<evidence type="ECO:0000313" key="4">
    <source>
        <dbReference type="EMBL" id="SBV93905.1"/>
    </source>
</evidence>
<protein>
    <recommendedName>
        <fullName evidence="5">Periplasmic solute binding protein</fullName>
    </recommendedName>
</protein>
<dbReference type="InterPro" id="IPR050492">
    <property type="entry name" value="Bact_metal-bind_prot9"/>
</dbReference>
<dbReference type="PANTHER" id="PTHR42953:SF3">
    <property type="entry name" value="HIGH-AFFINITY ZINC UPTAKE SYSTEM PROTEIN ZNUA"/>
    <property type="match status" value="1"/>
</dbReference>
<evidence type="ECO:0000256" key="1">
    <source>
        <dbReference type="ARBA" id="ARBA00011028"/>
    </source>
</evidence>
<dbReference type="PANTHER" id="PTHR42953">
    <property type="entry name" value="HIGH-AFFINITY ZINC UPTAKE SYSTEM PROTEIN ZNUA-RELATED"/>
    <property type="match status" value="1"/>
</dbReference>
<dbReference type="Pfam" id="PF01297">
    <property type="entry name" value="ZnuA"/>
    <property type="match status" value="1"/>
</dbReference>
<dbReference type="EMBL" id="FLUL01000001">
    <property type="protein sequence ID" value="SBV93905.1"/>
    <property type="molecule type" value="Genomic_DNA"/>
</dbReference>
<reference evidence="4" key="1">
    <citation type="submission" date="2016-04" db="EMBL/GenBank/DDBJ databases">
        <authorList>
            <person name="Evans L.H."/>
            <person name="Alamgir A."/>
            <person name="Owens N."/>
            <person name="Weber N.D."/>
            <person name="Virtaneva K."/>
            <person name="Barbian K."/>
            <person name="Babar A."/>
            <person name="Rosenke K."/>
        </authorList>
    </citation>
    <scope>NUCLEOTIDE SEQUENCE</scope>
    <source>
        <strain evidence="4">86-2</strain>
    </source>
</reference>
<name>A0A212J424_9BACT</name>
<sequence>MKHRHTYIALCLGILTLALLQGCKPSTKAEDSKMLMVTIEPQKYFLEALVGNHFKVECIISPGMNPESADFTPSQMMNLDKSTAYFKVGYLGIENSLINKVAVSNPAFKVIDCSDGIESTCEDHNHHEGHDHSHHGHVGGDPHTWSSVVSAKIIAENMYKGLIEIDRVNEADYKSNYDKLLSEIDKTDSIIKSYLEKAPSKAFIIYHPALSYFAQEYELTQYSIEHEGKNPSPAQLKELIDKAKAEGIKVVFIQKEFDTKNAETVAEAIGGKAIPINLLSYNWSEEMIKIARAMALED</sequence>
<keyword evidence="2" id="KW-0813">Transport</keyword>
<evidence type="ECO:0000256" key="3">
    <source>
        <dbReference type="ARBA" id="ARBA00022729"/>
    </source>
</evidence>
<gene>
    <name evidence="4" type="ORF">KL86DYS2_10626</name>
</gene>
<dbReference type="RefSeq" id="WP_296947053.1">
    <property type="nucleotide sequence ID" value="NZ_LT599021.1"/>
</dbReference>
<proteinExistence type="inferred from homology"/>
<comment type="similarity">
    <text evidence="1">Belongs to the bacterial solute-binding protein 9 family.</text>
</comment>
<dbReference type="Gene3D" id="3.40.50.1980">
    <property type="entry name" value="Nitrogenase molybdenum iron protein domain"/>
    <property type="match status" value="2"/>
</dbReference>
<dbReference type="InterPro" id="IPR006127">
    <property type="entry name" value="ZnuA-like"/>
</dbReference>
<dbReference type="GO" id="GO:0046872">
    <property type="term" value="F:metal ion binding"/>
    <property type="evidence" value="ECO:0007669"/>
    <property type="project" value="InterPro"/>
</dbReference>
<dbReference type="AlphaFoldDB" id="A0A212J424"/>